<name>A0A1T4MEN8_9FUSO</name>
<dbReference type="EMBL" id="FUWX01000008">
    <property type="protein sequence ID" value="SJZ65373.1"/>
    <property type="molecule type" value="Genomic_DNA"/>
</dbReference>
<reference evidence="1 2" key="1">
    <citation type="submission" date="2017-02" db="EMBL/GenBank/DDBJ databases">
        <authorList>
            <person name="Peterson S.W."/>
        </authorList>
    </citation>
    <scope>NUCLEOTIDE SEQUENCE [LARGE SCALE GENOMIC DNA]</scope>
    <source>
        <strain evidence="1 2">ATCC 700028</strain>
    </source>
</reference>
<protein>
    <submittedName>
        <fullName evidence="1">Uncharacterized protein</fullName>
    </submittedName>
</protein>
<sequence>MIILKEINCIKEATQLLNDHLIKGNILGGDFIGVTSGKINNISYDGDFFKFVPEDGEVGEIQFKFNGLKVIKINDEPNGLVFIMNGNETCVNDMEKELITQFDQCAIINNGESYKILTEGIVGVFNIQPQPIDTGVLLFQLRNKTVLL</sequence>
<dbReference type="RefSeq" id="WP_078693682.1">
    <property type="nucleotide sequence ID" value="NZ_FUWX01000008.1"/>
</dbReference>
<proteinExistence type="predicted"/>
<dbReference type="AlphaFoldDB" id="A0A1T4MEN8"/>
<organism evidence="1 2">
    <name type="scientific">Cetobacterium ceti</name>
    <dbReference type="NCBI Taxonomy" id="180163"/>
    <lineage>
        <taxon>Bacteria</taxon>
        <taxon>Fusobacteriati</taxon>
        <taxon>Fusobacteriota</taxon>
        <taxon>Fusobacteriia</taxon>
        <taxon>Fusobacteriales</taxon>
        <taxon>Fusobacteriaceae</taxon>
        <taxon>Cetobacterium</taxon>
    </lineage>
</organism>
<keyword evidence="2" id="KW-1185">Reference proteome</keyword>
<gene>
    <name evidence="1" type="ORF">SAMN02745174_01187</name>
</gene>
<dbReference type="Proteomes" id="UP000191153">
    <property type="component" value="Unassembled WGS sequence"/>
</dbReference>
<evidence type="ECO:0000313" key="2">
    <source>
        <dbReference type="Proteomes" id="UP000191153"/>
    </source>
</evidence>
<evidence type="ECO:0000313" key="1">
    <source>
        <dbReference type="EMBL" id="SJZ65373.1"/>
    </source>
</evidence>
<accession>A0A1T4MEN8</accession>